<proteinExistence type="predicted"/>
<comment type="caution">
    <text evidence="1">The sequence shown here is derived from an EMBL/GenBank/DDBJ whole genome shotgun (WGS) entry which is preliminary data.</text>
</comment>
<dbReference type="Proteomes" id="UP001229421">
    <property type="component" value="Unassembled WGS sequence"/>
</dbReference>
<keyword evidence="2" id="KW-1185">Reference proteome</keyword>
<evidence type="ECO:0000313" key="1">
    <source>
        <dbReference type="EMBL" id="KAK1408196.1"/>
    </source>
</evidence>
<dbReference type="AlphaFoldDB" id="A0AAD8NHH4"/>
<reference evidence="1" key="1">
    <citation type="journal article" date="2023" name="bioRxiv">
        <title>Improved chromosome-level genome assembly for marigold (Tagetes erecta).</title>
        <authorList>
            <person name="Jiang F."/>
            <person name="Yuan L."/>
            <person name="Wang S."/>
            <person name="Wang H."/>
            <person name="Xu D."/>
            <person name="Wang A."/>
            <person name="Fan W."/>
        </authorList>
    </citation>
    <scope>NUCLEOTIDE SEQUENCE</scope>
    <source>
        <strain evidence="1">WSJ</strain>
        <tissue evidence="1">Leaf</tissue>
    </source>
</reference>
<gene>
    <name evidence="1" type="ORF">QVD17_39831</name>
</gene>
<accession>A0AAD8NHH4</accession>
<evidence type="ECO:0000313" key="2">
    <source>
        <dbReference type="Proteomes" id="UP001229421"/>
    </source>
</evidence>
<protein>
    <submittedName>
        <fullName evidence="1">Uncharacterized protein</fullName>
    </submittedName>
</protein>
<name>A0AAD8NHH4_TARER</name>
<organism evidence="1 2">
    <name type="scientific">Tagetes erecta</name>
    <name type="common">African marigold</name>
    <dbReference type="NCBI Taxonomy" id="13708"/>
    <lineage>
        <taxon>Eukaryota</taxon>
        <taxon>Viridiplantae</taxon>
        <taxon>Streptophyta</taxon>
        <taxon>Embryophyta</taxon>
        <taxon>Tracheophyta</taxon>
        <taxon>Spermatophyta</taxon>
        <taxon>Magnoliopsida</taxon>
        <taxon>eudicotyledons</taxon>
        <taxon>Gunneridae</taxon>
        <taxon>Pentapetalae</taxon>
        <taxon>asterids</taxon>
        <taxon>campanulids</taxon>
        <taxon>Asterales</taxon>
        <taxon>Asteraceae</taxon>
        <taxon>Asteroideae</taxon>
        <taxon>Heliantheae alliance</taxon>
        <taxon>Tageteae</taxon>
        <taxon>Tagetes</taxon>
    </lineage>
</organism>
<dbReference type="EMBL" id="JAUHHV010000011">
    <property type="protein sequence ID" value="KAK1408196.1"/>
    <property type="molecule type" value="Genomic_DNA"/>
</dbReference>
<sequence length="94" mass="9994">MVMVVACGFGGEYGGGLGGGIDDVVVGFNRRFCGMASIIGEETQLVSTILICSKTCSNSHTLLPMSFAGNYFRIRSSIDSFSVACEAFSEHRLL</sequence>